<name>A0ABU0AZI5_9FIRM</name>
<gene>
    <name evidence="2" type="ORF">J2Z49_000988</name>
</gene>
<dbReference type="Proteomes" id="UP001225644">
    <property type="component" value="Unassembled WGS sequence"/>
</dbReference>
<dbReference type="EMBL" id="JAUSUX010000006">
    <property type="protein sequence ID" value="MDQ0285883.1"/>
    <property type="molecule type" value="Genomic_DNA"/>
</dbReference>
<organism evidence="2 3">
    <name type="scientific">Desulfofundulus luciae</name>
    <dbReference type="NCBI Taxonomy" id="74702"/>
    <lineage>
        <taxon>Bacteria</taxon>
        <taxon>Bacillati</taxon>
        <taxon>Bacillota</taxon>
        <taxon>Clostridia</taxon>
        <taxon>Eubacteriales</taxon>
        <taxon>Peptococcaceae</taxon>
        <taxon>Desulfofundulus</taxon>
    </lineage>
</organism>
<evidence type="ECO:0000259" key="1">
    <source>
        <dbReference type="Pfam" id="PF20020"/>
    </source>
</evidence>
<sequence length="214" mass="24971">MEQVEYLLEVTAMQQIFYTPVPPEEYARLGKDFPFPQPLSCPNPGCLVKAPPQKHGFYQRNVIAANFCGRILIRRYYCKYCRTTISYLPSFCLPYFQYTVEIIFTTLWHALVSHHSFSECLNLLKKLFENLYWEASHLQFYVRRFLANLNNIKVGLRQLLPRVSLPQDSPDKKEGARKVLHIVATGFPRIQTFSSRFYAQCGYSFMAPLHNILA</sequence>
<keyword evidence="3" id="KW-1185">Reference proteome</keyword>
<evidence type="ECO:0000313" key="2">
    <source>
        <dbReference type="EMBL" id="MDQ0285883.1"/>
    </source>
</evidence>
<feature type="domain" description="DUF6431" evidence="1">
    <location>
        <begin position="54"/>
        <end position="107"/>
    </location>
</feature>
<dbReference type="RefSeq" id="WP_307400356.1">
    <property type="nucleotide sequence ID" value="NZ_JAUSUX010000006.1"/>
</dbReference>
<accession>A0ABU0AZI5</accession>
<proteinExistence type="predicted"/>
<comment type="caution">
    <text evidence="2">The sequence shown here is derived from an EMBL/GenBank/DDBJ whole genome shotgun (WGS) entry which is preliminary data.</text>
</comment>
<dbReference type="InterPro" id="IPR045536">
    <property type="entry name" value="DUF6431"/>
</dbReference>
<reference evidence="2 3" key="1">
    <citation type="submission" date="2023-07" db="EMBL/GenBank/DDBJ databases">
        <title>Genomic Encyclopedia of Type Strains, Phase IV (KMG-IV): sequencing the most valuable type-strain genomes for metagenomic binning, comparative biology and taxonomic classification.</title>
        <authorList>
            <person name="Goeker M."/>
        </authorList>
    </citation>
    <scope>NUCLEOTIDE SEQUENCE [LARGE SCALE GENOMIC DNA]</scope>
    <source>
        <strain evidence="2 3">DSM 12396</strain>
    </source>
</reference>
<protein>
    <recommendedName>
        <fullName evidence="1">DUF6431 domain-containing protein</fullName>
    </recommendedName>
</protein>
<evidence type="ECO:0000313" key="3">
    <source>
        <dbReference type="Proteomes" id="UP001225644"/>
    </source>
</evidence>
<dbReference type="Pfam" id="PF20020">
    <property type="entry name" value="DUF6431"/>
    <property type="match status" value="1"/>
</dbReference>